<evidence type="ECO:0000256" key="7">
    <source>
        <dbReference type="ARBA" id="ARBA00023180"/>
    </source>
</evidence>
<organism evidence="9 10">
    <name type="scientific">Astyanax mexicanus</name>
    <name type="common">Blind cave fish</name>
    <name type="synonym">Astyanax fasciatus mexicanus</name>
    <dbReference type="NCBI Taxonomy" id="7994"/>
    <lineage>
        <taxon>Eukaryota</taxon>
        <taxon>Metazoa</taxon>
        <taxon>Chordata</taxon>
        <taxon>Craniata</taxon>
        <taxon>Vertebrata</taxon>
        <taxon>Euteleostomi</taxon>
        <taxon>Actinopterygii</taxon>
        <taxon>Neopterygii</taxon>
        <taxon>Teleostei</taxon>
        <taxon>Ostariophysi</taxon>
        <taxon>Characiformes</taxon>
        <taxon>Characoidei</taxon>
        <taxon>Acestrorhamphidae</taxon>
        <taxon>Acestrorhamphinae</taxon>
        <taxon>Astyanax</taxon>
    </lineage>
</organism>
<evidence type="ECO:0000256" key="4">
    <source>
        <dbReference type="ARBA" id="ARBA00022859"/>
    </source>
</evidence>
<evidence type="ECO:0000256" key="1">
    <source>
        <dbReference type="ARBA" id="ARBA00004236"/>
    </source>
</evidence>
<dbReference type="Proteomes" id="UP000752171">
    <property type="component" value="Unassembled WGS sequence"/>
</dbReference>
<dbReference type="PANTHER" id="PTHR19433:SF133">
    <property type="entry name" value="IMMUNE-TYPE RECEPTOR 5 PRECURSOR-RELATED"/>
    <property type="match status" value="1"/>
</dbReference>
<keyword evidence="3" id="KW-0732">Signal</keyword>
<evidence type="ECO:0000256" key="5">
    <source>
        <dbReference type="ARBA" id="ARBA00023136"/>
    </source>
</evidence>
<feature type="domain" description="Ig-like" evidence="8">
    <location>
        <begin position="162"/>
        <end position="259"/>
    </location>
</feature>
<dbReference type="SMART" id="SM00406">
    <property type="entry name" value="IGv"/>
    <property type="match status" value="3"/>
</dbReference>
<dbReference type="InterPro" id="IPR013783">
    <property type="entry name" value="Ig-like_fold"/>
</dbReference>
<reference evidence="9 10" key="1">
    <citation type="submission" date="2021-07" db="EMBL/GenBank/DDBJ databases">
        <authorList>
            <person name="Imarazene B."/>
            <person name="Zahm M."/>
            <person name="Klopp C."/>
            <person name="Cabau C."/>
            <person name="Beille S."/>
            <person name="Jouanno E."/>
            <person name="Castinel A."/>
            <person name="Lluch J."/>
            <person name="Gil L."/>
            <person name="Kuchtly C."/>
            <person name="Lopez Roques C."/>
            <person name="Donnadieu C."/>
            <person name="Parrinello H."/>
            <person name="Journot L."/>
            <person name="Du K."/>
            <person name="Schartl M."/>
            <person name="Retaux S."/>
            <person name="Guiguen Y."/>
        </authorList>
    </citation>
    <scope>NUCLEOTIDE SEQUENCE [LARGE SCALE GENOMIC DNA]</scope>
    <source>
        <strain evidence="9">Pach_M1</strain>
        <tissue evidence="9">Testis</tissue>
    </source>
</reference>
<evidence type="ECO:0000313" key="9">
    <source>
        <dbReference type="EMBL" id="KAG9274114.1"/>
    </source>
</evidence>
<comment type="caution">
    <text evidence="9">The sequence shown here is derived from an EMBL/GenBank/DDBJ whole genome shotgun (WGS) entry which is preliminary data.</text>
</comment>
<gene>
    <name evidence="9" type="ORF">AMEX_G10977</name>
</gene>
<evidence type="ECO:0000313" key="10">
    <source>
        <dbReference type="Proteomes" id="UP000752171"/>
    </source>
</evidence>
<dbReference type="InterPro" id="IPR003599">
    <property type="entry name" value="Ig_sub"/>
</dbReference>
<dbReference type="PROSITE" id="PS50835">
    <property type="entry name" value="IG_LIKE"/>
    <property type="match status" value="3"/>
</dbReference>
<dbReference type="GO" id="GO:0009617">
    <property type="term" value="P:response to bacterium"/>
    <property type="evidence" value="ECO:0007669"/>
    <property type="project" value="TreeGrafter"/>
</dbReference>
<dbReference type="EMBL" id="JAICCE010000008">
    <property type="protein sequence ID" value="KAG9274114.1"/>
    <property type="molecule type" value="Genomic_DNA"/>
</dbReference>
<name>A0A8T2LT93_ASTMX</name>
<dbReference type="SUPFAM" id="SSF48726">
    <property type="entry name" value="Immunoglobulin"/>
    <property type="match status" value="3"/>
</dbReference>
<dbReference type="InterPro" id="IPR007110">
    <property type="entry name" value="Ig-like_dom"/>
</dbReference>
<dbReference type="InterPro" id="IPR036179">
    <property type="entry name" value="Ig-like_dom_sf"/>
</dbReference>
<accession>A0A8T2LT93</accession>
<keyword evidence="5" id="KW-0472">Membrane</keyword>
<protein>
    <recommendedName>
        <fullName evidence="8">Ig-like domain-containing protein</fullName>
    </recommendedName>
</protein>
<feature type="domain" description="Ig-like" evidence="8">
    <location>
        <begin position="263"/>
        <end position="360"/>
    </location>
</feature>
<dbReference type="GO" id="GO:0002376">
    <property type="term" value="P:immune system process"/>
    <property type="evidence" value="ECO:0007669"/>
    <property type="project" value="UniProtKB-KW"/>
</dbReference>
<evidence type="ECO:0000259" key="8">
    <source>
        <dbReference type="PROSITE" id="PS50835"/>
    </source>
</evidence>
<keyword evidence="2" id="KW-1003">Cell membrane</keyword>
<dbReference type="Pfam" id="PF07686">
    <property type="entry name" value="V-set"/>
    <property type="match status" value="3"/>
</dbReference>
<dbReference type="SMART" id="SM00409">
    <property type="entry name" value="IG"/>
    <property type="match status" value="3"/>
</dbReference>
<keyword evidence="4" id="KW-0391">Immunity</keyword>
<feature type="domain" description="Ig-like" evidence="8">
    <location>
        <begin position="24"/>
        <end position="116"/>
    </location>
</feature>
<dbReference type="InterPro" id="IPR052051">
    <property type="entry name" value="TCR_complex_component"/>
</dbReference>
<proteinExistence type="predicted"/>
<evidence type="ECO:0000256" key="2">
    <source>
        <dbReference type="ARBA" id="ARBA00022475"/>
    </source>
</evidence>
<dbReference type="AlphaFoldDB" id="A0A8T2LT93"/>
<dbReference type="PANTHER" id="PTHR19433">
    <property type="entry name" value="T-CELL RECEPTOR ALPHA CHAIN V REGION-RELATED"/>
    <property type="match status" value="1"/>
</dbReference>
<evidence type="ECO:0000256" key="3">
    <source>
        <dbReference type="ARBA" id="ARBA00022729"/>
    </source>
</evidence>
<keyword evidence="6" id="KW-1015">Disulfide bond</keyword>
<dbReference type="CDD" id="cd00099">
    <property type="entry name" value="IgV"/>
    <property type="match status" value="3"/>
</dbReference>
<evidence type="ECO:0000256" key="6">
    <source>
        <dbReference type="ARBA" id="ARBA00023157"/>
    </source>
</evidence>
<dbReference type="Gene3D" id="2.60.40.10">
    <property type="entry name" value="Immunoglobulins"/>
    <property type="match status" value="3"/>
</dbReference>
<dbReference type="GO" id="GO:0005886">
    <property type="term" value="C:plasma membrane"/>
    <property type="evidence" value="ECO:0007669"/>
    <property type="project" value="UniProtKB-SubCell"/>
</dbReference>
<comment type="subcellular location">
    <subcellularLocation>
        <location evidence="1">Cell membrane</location>
    </subcellularLocation>
</comment>
<sequence length="383" mass="41732">MFSSFFLGGSIKIDIVSQNGLNVIQDGENLKLNCSFSSSEESSTAWFKQTPGEKPLLIASAHHSNPIKYHNDFYKEDRLIALRAKNSFILGISSAEPSDSATYFCSVTYNTEHALADWTIVVLKGTFSIYYTANSIYLSTGKYNHLSHSSGSSSSLYTVLQPPVSDPVQLGGDTTLQCSILTDNSAAAWLQQTPGGKPLLIASGYHFNPVLYHNGFDKSNRFIAWRETNSFTLNISNAEPSDSATYYCAAIHYTDVAVGDYAPSSLYTVLQPPVSDPVQLGGNTTLQCSILTDNSAGDHSVYWFRHGSGESDPGIIFTHGNRSDQCKKSSETVSPTQSCIYKLPKNNLSLSDAGTYYCAVAACGEIIFGKGTKLDFEGKKIYF</sequence>
<keyword evidence="7" id="KW-0325">Glycoprotein</keyword>
<dbReference type="InterPro" id="IPR013106">
    <property type="entry name" value="Ig_V-set"/>
</dbReference>